<keyword evidence="11" id="KW-1185">Reference proteome</keyword>
<dbReference type="PROSITE" id="PS50055">
    <property type="entry name" value="TYR_PHOSPHATASE_PTP"/>
    <property type="match status" value="1"/>
</dbReference>
<comment type="subcellular location">
    <subcellularLocation>
        <location evidence="2">Cytoplasm</location>
    </subcellularLocation>
    <subcellularLocation>
        <location evidence="1">Endosome</location>
    </subcellularLocation>
</comment>
<feature type="compositionally biased region" description="Polar residues" evidence="6">
    <location>
        <begin position="868"/>
        <end position="883"/>
    </location>
</feature>
<keyword evidence="4" id="KW-0967">Endosome</keyword>
<protein>
    <recommendedName>
        <fullName evidence="12">Tyrosine-protein phosphatase non-receptor type 23</fullName>
    </recommendedName>
</protein>
<feature type="region of interest" description="Disordered" evidence="6">
    <location>
        <begin position="1183"/>
        <end position="1204"/>
    </location>
</feature>
<dbReference type="Proteomes" id="UP000327044">
    <property type="component" value="Unassembled WGS sequence"/>
</dbReference>
<dbReference type="InterPro" id="IPR003595">
    <property type="entry name" value="Tyr_Pase_cat"/>
</dbReference>
<dbReference type="OrthoDB" id="10266451at2759"/>
<evidence type="ECO:0000259" key="7">
    <source>
        <dbReference type="PROSITE" id="PS50055"/>
    </source>
</evidence>
<keyword evidence="3" id="KW-0963">Cytoplasm</keyword>
<dbReference type="PANTHER" id="PTHR23030:SF30">
    <property type="entry name" value="TYROSINE-PROTEIN PHOSPHATASE NON-RECEPTOR TYPE 23"/>
    <property type="match status" value="1"/>
</dbReference>
<dbReference type="InterPro" id="IPR000242">
    <property type="entry name" value="PTP_cat"/>
</dbReference>
<evidence type="ECO:0000259" key="9">
    <source>
        <dbReference type="PROSITE" id="PS51180"/>
    </source>
</evidence>
<evidence type="ECO:0000256" key="1">
    <source>
        <dbReference type="ARBA" id="ARBA00004177"/>
    </source>
</evidence>
<evidence type="ECO:0000313" key="10">
    <source>
        <dbReference type="EMBL" id="KAB0798419.1"/>
    </source>
</evidence>
<evidence type="ECO:0000313" key="11">
    <source>
        <dbReference type="Proteomes" id="UP000327044"/>
    </source>
</evidence>
<dbReference type="InterPro" id="IPR016130">
    <property type="entry name" value="Tyr_Pase_AS"/>
</dbReference>
<comment type="caution">
    <text evidence="10">The sequence shown here is derived from an EMBL/GenBank/DDBJ whole genome shotgun (WGS) entry which is preliminary data.</text>
</comment>
<dbReference type="GO" id="GO:0045022">
    <property type="term" value="P:early endosome to late endosome transport"/>
    <property type="evidence" value="ECO:0007669"/>
    <property type="project" value="TreeGrafter"/>
</dbReference>
<dbReference type="Gene3D" id="1.25.40.280">
    <property type="entry name" value="alix/aip1 like domains"/>
    <property type="match status" value="1"/>
</dbReference>
<dbReference type="FunCoup" id="A0A5N4AM58">
    <property type="interactions" value="1024"/>
</dbReference>
<keyword evidence="5" id="KW-0175">Coiled coil</keyword>
<dbReference type="PROSITE" id="PS50056">
    <property type="entry name" value="TYR_PHOSPHATASE_2"/>
    <property type="match status" value="1"/>
</dbReference>
<evidence type="ECO:0000256" key="3">
    <source>
        <dbReference type="ARBA" id="ARBA00022490"/>
    </source>
</evidence>
<evidence type="ECO:0000256" key="5">
    <source>
        <dbReference type="SAM" id="Coils"/>
    </source>
</evidence>
<feature type="domain" description="Tyrosine specific protein phosphatases" evidence="8">
    <location>
        <begin position="1437"/>
        <end position="1513"/>
    </location>
</feature>
<evidence type="ECO:0008006" key="12">
    <source>
        <dbReference type="Google" id="ProtNLM"/>
    </source>
</evidence>
<dbReference type="PANTHER" id="PTHR23030">
    <property type="entry name" value="PCD6 INTERACTING PROTEIN-RELATED"/>
    <property type="match status" value="1"/>
</dbReference>
<dbReference type="SUPFAM" id="SSF52799">
    <property type="entry name" value="(Phosphotyrosine protein) phosphatases II"/>
    <property type="match status" value="1"/>
</dbReference>
<dbReference type="InParanoid" id="A0A5N4AM58"/>
<dbReference type="GO" id="GO:0005768">
    <property type="term" value="C:endosome"/>
    <property type="evidence" value="ECO:0007669"/>
    <property type="project" value="UniProtKB-SubCell"/>
</dbReference>
<gene>
    <name evidence="10" type="ORF">PPYR_09412</name>
</gene>
<dbReference type="GO" id="GO:0009653">
    <property type="term" value="P:anatomical structure morphogenesis"/>
    <property type="evidence" value="ECO:0007669"/>
    <property type="project" value="UniProtKB-ARBA"/>
</dbReference>
<reference evidence="10 11" key="1">
    <citation type="journal article" date="2018" name="Elife">
        <title>Firefly genomes illuminate parallel origins of bioluminescence in beetles.</title>
        <authorList>
            <person name="Fallon T.R."/>
            <person name="Lower S.E."/>
            <person name="Chang C.H."/>
            <person name="Bessho-Uehara M."/>
            <person name="Martin G.J."/>
            <person name="Bewick A.J."/>
            <person name="Behringer M."/>
            <person name="Debat H.J."/>
            <person name="Wong I."/>
            <person name="Day J.C."/>
            <person name="Suvorov A."/>
            <person name="Silva C.J."/>
            <person name="Stanger-Hall K.F."/>
            <person name="Hall D.W."/>
            <person name="Schmitz R.J."/>
            <person name="Nelson D.R."/>
            <person name="Lewis S.M."/>
            <person name="Shigenobu S."/>
            <person name="Bybee S.M."/>
            <person name="Larracuente A.M."/>
            <person name="Oba Y."/>
            <person name="Weng J.K."/>
        </authorList>
    </citation>
    <scope>NUCLEOTIDE SEQUENCE [LARGE SCALE GENOMIC DNA]</scope>
    <source>
        <strain evidence="10">1611_PpyrPB1</strain>
        <tissue evidence="10">Whole body</tissue>
    </source>
</reference>
<dbReference type="InterPro" id="IPR029021">
    <property type="entry name" value="Prot-tyrosine_phosphatase-like"/>
</dbReference>
<dbReference type="Pfam" id="PF00102">
    <property type="entry name" value="Y_phosphatase"/>
    <property type="match status" value="1"/>
</dbReference>
<dbReference type="Gene3D" id="3.90.190.10">
    <property type="entry name" value="Protein tyrosine phosphatase superfamily"/>
    <property type="match status" value="1"/>
</dbReference>
<dbReference type="CDD" id="cd09234">
    <property type="entry name" value="V_HD-PTP_like"/>
    <property type="match status" value="1"/>
</dbReference>
<dbReference type="PROSITE" id="PS51180">
    <property type="entry name" value="BRO1"/>
    <property type="match status" value="1"/>
</dbReference>
<feature type="region of interest" description="Disordered" evidence="6">
    <location>
        <begin position="868"/>
        <end position="892"/>
    </location>
</feature>
<dbReference type="GO" id="GO:0048666">
    <property type="term" value="P:neuron development"/>
    <property type="evidence" value="ECO:0007669"/>
    <property type="project" value="UniProtKB-ARBA"/>
</dbReference>
<dbReference type="SMART" id="SM00194">
    <property type="entry name" value="PTPc"/>
    <property type="match status" value="1"/>
</dbReference>
<dbReference type="Pfam" id="PF03097">
    <property type="entry name" value="BRO1"/>
    <property type="match status" value="1"/>
</dbReference>
<proteinExistence type="predicted"/>
<dbReference type="PROSITE" id="PS00383">
    <property type="entry name" value="TYR_PHOSPHATASE_1"/>
    <property type="match status" value="1"/>
</dbReference>
<organism evidence="10 11">
    <name type="scientific">Photinus pyralis</name>
    <name type="common">Common eastern firefly</name>
    <name type="synonym">Lampyris pyralis</name>
    <dbReference type="NCBI Taxonomy" id="7054"/>
    <lineage>
        <taxon>Eukaryota</taxon>
        <taxon>Metazoa</taxon>
        <taxon>Ecdysozoa</taxon>
        <taxon>Arthropoda</taxon>
        <taxon>Hexapoda</taxon>
        <taxon>Insecta</taxon>
        <taxon>Pterygota</taxon>
        <taxon>Neoptera</taxon>
        <taxon>Endopterygota</taxon>
        <taxon>Coleoptera</taxon>
        <taxon>Polyphaga</taxon>
        <taxon>Elateriformia</taxon>
        <taxon>Elateroidea</taxon>
        <taxon>Lampyridae</taxon>
        <taxon>Lampyrinae</taxon>
        <taxon>Photinus</taxon>
    </lineage>
</organism>
<name>A0A5N4AM58_PHOPY</name>
<dbReference type="GO" id="GO:0004725">
    <property type="term" value="F:protein tyrosine phosphatase activity"/>
    <property type="evidence" value="ECO:0007669"/>
    <property type="project" value="InterPro"/>
</dbReference>
<dbReference type="SMART" id="SM01041">
    <property type="entry name" value="BRO1"/>
    <property type="match status" value="1"/>
</dbReference>
<dbReference type="GO" id="GO:0032456">
    <property type="term" value="P:endocytic recycling"/>
    <property type="evidence" value="ECO:0007669"/>
    <property type="project" value="TreeGrafter"/>
</dbReference>
<accession>A0A5N4AM58</accession>
<dbReference type="InterPro" id="IPR025304">
    <property type="entry name" value="ALIX_V_dom"/>
</dbReference>
<dbReference type="InterPro" id="IPR004328">
    <property type="entry name" value="BRO1_dom"/>
</dbReference>
<evidence type="ECO:0000256" key="2">
    <source>
        <dbReference type="ARBA" id="ARBA00004496"/>
    </source>
</evidence>
<feature type="domain" description="Tyrosine-protein phosphatase" evidence="7">
    <location>
        <begin position="1269"/>
        <end position="1522"/>
    </location>
</feature>
<evidence type="ECO:0000259" key="8">
    <source>
        <dbReference type="PROSITE" id="PS50056"/>
    </source>
</evidence>
<dbReference type="SMART" id="SM00404">
    <property type="entry name" value="PTPc_motif"/>
    <property type="match status" value="1"/>
</dbReference>
<dbReference type="GO" id="GO:0043328">
    <property type="term" value="P:protein transport to vacuole involved in ubiquitin-dependent protein catabolic process via the multivesicular body sorting pathway"/>
    <property type="evidence" value="ECO:0007669"/>
    <property type="project" value="TreeGrafter"/>
</dbReference>
<dbReference type="Pfam" id="PF13949">
    <property type="entry name" value="ALIX_LYPXL_bnd"/>
    <property type="match status" value="1"/>
</dbReference>
<dbReference type="PRINTS" id="PR00700">
    <property type="entry name" value="PRTYPHPHTASE"/>
</dbReference>
<evidence type="ECO:0000256" key="6">
    <source>
        <dbReference type="SAM" id="MobiDB-lite"/>
    </source>
</evidence>
<dbReference type="InterPro" id="IPR038499">
    <property type="entry name" value="BRO1_sf"/>
</dbReference>
<dbReference type="InterPro" id="IPR000387">
    <property type="entry name" value="Tyr_Pase_dom"/>
</dbReference>
<feature type="domain" description="BRO1" evidence="9">
    <location>
        <begin position="8"/>
        <end position="401"/>
    </location>
</feature>
<dbReference type="Gene3D" id="1.20.120.560">
    <property type="entry name" value="alix/aip1 in complex with the ypdl late domain"/>
    <property type="match status" value="1"/>
</dbReference>
<dbReference type="Gene3D" id="1.20.140.50">
    <property type="entry name" value="alix/aip1 like domains"/>
    <property type="match status" value="1"/>
</dbReference>
<dbReference type="EMBL" id="VVIM01000006">
    <property type="protein sequence ID" value="KAB0798419.1"/>
    <property type="molecule type" value="Genomic_DNA"/>
</dbReference>
<sequence>MEAVPRLPMISFDLKTSTEAASFSSKLKQYISSFYHEDPEGYNTEIHNLETLRSAAVRPAIDVSGCQMLKKYYCQLHFLKSRFPMEDGQPCAVYFSWRDNYSNMVCSVADIDFELMNILFDIGAVHSKLGAEDSRVNPEGMKLACTHFQCAAWAFQTVRKEYPQMVSLVIAPEVIQFMQLICFAQAQECILEKSMMDNRKAAIIAKVVVQVVDYYKQALSTLQSTEDGSLSDLVGSRTYKDWLKYINFKIVYHKAIALLYQGEHAEEQQKMGERVAFYQAASDTLQEAYKKAKDLPNQPEISESLAFTTDVIEGKKKAAKNENEFIYHEEVPEMDALQEVRGASLVKGIAFSVNDTEVSGPDIFAKLIPMEAHEASSLYSEQKANLLRNLGEAVENKDKALAAFMSSLHLDGLSQMRQASGITQDVIDRAAAMSAKPTAIQDLVKSMSQLSNIYHDVESMLAEIETLIKEEEQKEKDYQSQLGSRPPSIIATDLTREYTKYHEAHSKACESNQNLHKAMTTHSANLKILSLPLAQINQQIPAIEFPNSNINEDHITEMEALLAKVDEMKKQRAMLWAQFHDAVKNDDITARLVTCTPQFTKEQLFEEEIGKHRNQAAVIEQNMAAQDNILKALVDAYARFTPTRRYIQDVLTRRAHMLNSLNVSFDTYDDLLAKANKGLEFYTKLETNVSKLLQRIKSTCKVQDEEREQILAKQNKPTVQSTGPKLKDYLEAKQLDNLDVRRVDNVSPVPVLDSSYSAVISGPLKNISDPKWPPAVRPAPLGSEMNTEAVPSFGNEQSFYPLYNQSANLNPYYNNSAYVTAATSLPQTTTTFTSNANYPYTSYDSKSMEQDLSAKMAGLMTYKQPQSTDYSAQSFNQPQPEEISSSTRKSSADTSYGAMYAGNYPYQTPAYTYGTTQPQNYPVVSTPNTSALPHYQPADSYSQSNAYMQRADTYSQGQNHVYDQTISSQGQAVQPSIPSSYPQTCYMQTQFQTVPTYSQSDSYVQPVPPTSNYAPGTYESYASVGTLHNASYTQTSMGTYNYTPSVNPTASTYSDASAAYAPENTYAAPNSTYQNYSVTSTDVYPAYSGGVYQQYGSQFGGNYDAHNNYYVANGVASQPHLQYTGVTPITAAETTSNYQLPPTTAQSLPSIQPQQVAQAKKVASNIDLLSGLDFTINQAPLVPQPNKIENTTKDVPSTKPPEQIPVRPAVKLDERESKPVLKPVMQKKPIERNSFQDPDLIKQFTQEVEKLEKFVDILSTKTLSGPTSLELKWKEIQDRQDAEQHRKSISVARCYPMKNRFPDILPYDQTRVVLIGRKDDYINASYIKDISPNSPEFIVTQCPLSSTFHDFWVMVCNENAELILCLLNDNEIGNDKYWPVSKPLTVGNYLISMTNQIVKPYWTDTEILINEPDERILRKIRLIQFTAWPSSLFPLTSSVSSFLTEILNDPTVHTKPIVLHCFAGIGRSGLLCLLLSAITEILVNPSSIPDLPLLATKLSSARKNIVRDREHFKFAYQVLLHFLKDFIAKHVLKKVVLDDSFTKIDVQAAPEQPSDDPLSLLDPLWATKKGA</sequence>
<evidence type="ECO:0000256" key="4">
    <source>
        <dbReference type="ARBA" id="ARBA00022753"/>
    </source>
</evidence>
<feature type="coiled-coil region" evidence="5">
    <location>
        <begin position="454"/>
        <end position="481"/>
    </location>
</feature>